<reference evidence="2 3" key="1">
    <citation type="journal article" date="2016" name="PLoS ONE">
        <title>Sequence Assembly of Yarrowia lipolytica Strain W29/CLIB89 Shows Transposable Element Diversity.</title>
        <authorList>
            <person name="Magnan C."/>
            <person name="Yu J."/>
            <person name="Chang I."/>
            <person name="Jahn E."/>
            <person name="Kanomata Y."/>
            <person name="Wu J."/>
            <person name="Zeller M."/>
            <person name="Oakes M."/>
            <person name="Baldi P."/>
            <person name="Sandmeyer S."/>
        </authorList>
    </citation>
    <scope>NUCLEOTIDE SEQUENCE [LARGE SCALE GENOMIC DNA]</scope>
    <source>
        <strain evidence="3">CLIB89(W29)</strain>
    </source>
</reference>
<evidence type="ECO:0000313" key="3">
    <source>
        <dbReference type="Proteomes" id="UP000182444"/>
    </source>
</evidence>
<dbReference type="GeneID" id="90949651"/>
<dbReference type="VEuPathDB" id="FungiDB:YALI1_D31948g"/>
<proteinExistence type="predicted"/>
<dbReference type="AlphaFoldDB" id="A0A1D8NFZ8"/>
<dbReference type="RefSeq" id="XP_065950344.2">
    <property type="nucleotide sequence ID" value="XM_066094272.2"/>
</dbReference>
<name>A0A1D8NFZ8_YARLL</name>
<dbReference type="KEGG" id="yli:90949651"/>
<protein>
    <recommendedName>
        <fullName evidence="4">Myb-like domain-containing protein</fullName>
    </recommendedName>
</protein>
<evidence type="ECO:0000313" key="2">
    <source>
        <dbReference type="EMBL" id="AOW04569.1"/>
    </source>
</evidence>
<feature type="region of interest" description="Disordered" evidence="1">
    <location>
        <begin position="1"/>
        <end position="42"/>
    </location>
</feature>
<dbReference type="Proteomes" id="UP000182444">
    <property type="component" value="Chromosome 1D"/>
</dbReference>
<organism evidence="2 3">
    <name type="scientific">Yarrowia lipolytica</name>
    <name type="common">Candida lipolytica</name>
    <dbReference type="NCBI Taxonomy" id="4952"/>
    <lineage>
        <taxon>Eukaryota</taxon>
        <taxon>Fungi</taxon>
        <taxon>Dikarya</taxon>
        <taxon>Ascomycota</taxon>
        <taxon>Saccharomycotina</taxon>
        <taxon>Dipodascomycetes</taxon>
        <taxon>Dipodascales</taxon>
        <taxon>Dipodascales incertae sedis</taxon>
        <taxon>Yarrowia</taxon>
    </lineage>
</organism>
<evidence type="ECO:0008006" key="4">
    <source>
        <dbReference type="Google" id="ProtNLM"/>
    </source>
</evidence>
<dbReference type="EMBL" id="CP017556">
    <property type="protein sequence ID" value="AOW04569.1"/>
    <property type="molecule type" value="Genomic_DNA"/>
</dbReference>
<accession>A0A1D8NFZ8</accession>
<sequence length="426" mass="47792">MTQSSFSWPMWGNSKSPSSTGATTNTDSTASRPWSWDDTNSADTLESTSFSTSIDINDTPSSPEYTVLAGVTDGGFHARKSSLEGDPVESAIAEWEMDLGESTASDVTASDVANDVSFDSTMCTSVDESMLKQEDSFVLNERPVRAKKGQTRLKAKVTKPGSRENHVNDKLESTSEPRALVRTRGSSQGRAVARPIGKTRFSQRHSPSSSSLQLTRTCITSEAAFHHRFLECEERLHTLAEAYLHSKRQDVPWTNDALMDHALFDWAFVSRKSGLPRAAAISSLCTANALSTTKRPVRWTPCDDRLIMYLKEIEGLTWKESALMIRYRHSWQAVQMRYLRTLCRLTGKWTKQETDKLKSVVARDWAGRWRRIATEMGPQFPAERVYRQMMGLAGMEVDLERLDGVEGEEQGPSALGWEELVQLYNR</sequence>
<gene>
    <name evidence="2" type="ORF">YALI1_D31948g</name>
</gene>
<evidence type="ECO:0000256" key="1">
    <source>
        <dbReference type="SAM" id="MobiDB-lite"/>
    </source>
</evidence>